<gene>
    <name evidence="1" type="ORF">OTI717_LOCUS21296</name>
</gene>
<dbReference type="EMBL" id="CAJOAX010003420">
    <property type="protein sequence ID" value="CAF3853395.1"/>
    <property type="molecule type" value="Genomic_DNA"/>
</dbReference>
<feature type="non-terminal residue" evidence="1">
    <location>
        <position position="1"/>
    </location>
</feature>
<accession>A0A819EQQ1</accession>
<name>A0A819EQQ1_9BILA</name>
<dbReference type="AlphaFoldDB" id="A0A819EQQ1"/>
<comment type="caution">
    <text evidence="1">The sequence shown here is derived from an EMBL/GenBank/DDBJ whole genome shotgun (WGS) entry which is preliminary data.</text>
</comment>
<proteinExistence type="predicted"/>
<dbReference type="Proteomes" id="UP000663823">
    <property type="component" value="Unassembled WGS sequence"/>
</dbReference>
<reference evidence="1" key="1">
    <citation type="submission" date="2021-02" db="EMBL/GenBank/DDBJ databases">
        <authorList>
            <person name="Nowell W R."/>
        </authorList>
    </citation>
    <scope>NUCLEOTIDE SEQUENCE</scope>
</reference>
<sequence length="17" mass="2009">RRSNDIDIENVVISLCY</sequence>
<protein>
    <submittedName>
        <fullName evidence="1">Uncharacterized protein</fullName>
    </submittedName>
</protein>
<organism evidence="1 2">
    <name type="scientific">Rotaria sordida</name>
    <dbReference type="NCBI Taxonomy" id="392033"/>
    <lineage>
        <taxon>Eukaryota</taxon>
        <taxon>Metazoa</taxon>
        <taxon>Spiralia</taxon>
        <taxon>Gnathifera</taxon>
        <taxon>Rotifera</taxon>
        <taxon>Eurotatoria</taxon>
        <taxon>Bdelloidea</taxon>
        <taxon>Philodinida</taxon>
        <taxon>Philodinidae</taxon>
        <taxon>Rotaria</taxon>
    </lineage>
</organism>
<evidence type="ECO:0000313" key="1">
    <source>
        <dbReference type="EMBL" id="CAF3853395.1"/>
    </source>
</evidence>
<evidence type="ECO:0000313" key="2">
    <source>
        <dbReference type="Proteomes" id="UP000663823"/>
    </source>
</evidence>